<dbReference type="InterPro" id="IPR036392">
    <property type="entry name" value="PLAT/LH2_dom_sf"/>
</dbReference>
<dbReference type="InterPro" id="IPR051223">
    <property type="entry name" value="Polycystin"/>
</dbReference>
<dbReference type="GO" id="GO:0005262">
    <property type="term" value="F:calcium channel activity"/>
    <property type="evidence" value="ECO:0007669"/>
    <property type="project" value="TreeGrafter"/>
</dbReference>
<evidence type="ECO:0000313" key="19">
    <source>
        <dbReference type="Proteomes" id="UP000838412"/>
    </source>
</evidence>
<dbReference type="PROSITE" id="PS50923">
    <property type="entry name" value="SUSHI"/>
    <property type="match status" value="3"/>
</dbReference>
<feature type="transmembrane region" description="Helical" evidence="14">
    <location>
        <begin position="1696"/>
        <end position="1714"/>
    </location>
</feature>
<evidence type="ECO:0000256" key="2">
    <source>
        <dbReference type="ARBA" id="ARBA00004613"/>
    </source>
</evidence>
<feature type="disulfide bond" evidence="13">
    <location>
        <begin position="128"/>
        <end position="155"/>
    </location>
</feature>
<accession>A0A8K0EAS3</accession>
<dbReference type="InterPro" id="IPR013783">
    <property type="entry name" value="Ig-like_fold"/>
</dbReference>
<dbReference type="InterPro" id="IPR013122">
    <property type="entry name" value="PKD1_2_channel"/>
</dbReference>
<dbReference type="PROSITE" id="PS01186">
    <property type="entry name" value="EGF_2"/>
    <property type="match status" value="4"/>
</dbReference>
<dbReference type="SMART" id="SM00179">
    <property type="entry name" value="EGF_CA"/>
    <property type="match status" value="4"/>
</dbReference>
<dbReference type="SMART" id="SM00308">
    <property type="entry name" value="LH2"/>
    <property type="match status" value="1"/>
</dbReference>
<dbReference type="Pfam" id="PF00041">
    <property type="entry name" value="fn3"/>
    <property type="match status" value="2"/>
</dbReference>
<evidence type="ECO:0000256" key="1">
    <source>
        <dbReference type="ARBA" id="ARBA00004141"/>
    </source>
</evidence>
<dbReference type="PROSITE" id="PS50853">
    <property type="entry name" value="FN3"/>
    <property type="match status" value="2"/>
</dbReference>
<keyword evidence="5" id="KW-0245">EGF-like domain</keyword>
<keyword evidence="13" id="KW-0768">Sushi</keyword>
<feature type="transmembrane region" description="Helical" evidence="14">
    <location>
        <begin position="1889"/>
        <end position="1908"/>
    </location>
</feature>
<evidence type="ECO:0000256" key="11">
    <source>
        <dbReference type="ARBA" id="ARBA00023157"/>
    </source>
</evidence>
<gene>
    <name evidence="18" type="primary">FBLN1</name>
    <name evidence="18" type="ORF">BLAG_LOCUS5511</name>
</gene>
<dbReference type="InterPro" id="IPR003961">
    <property type="entry name" value="FN3_dom"/>
</dbReference>
<dbReference type="Pfam" id="PF12662">
    <property type="entry name" value="cEGF"/>
    <property type="match status" value="2"/>
</dbReference>
<dbReference type="InterPro" id="IPR003915">
    <property type="entry name" value="PKD_2"/>
</dbReference>
<dbReference type="InterPro" id="IPR018097">
    <property type="entry name" value="EGF_Ca-bd_CS"/>
</dbReference>
<feature type="transmembrane region" description="Helical" evidence="14">
    <location>
        <begin position="1259"/>
        <end position="1277"/>
    </location>
</feature>
<dbReference type="Pfam" id="PF08016">
    <property type="entry name" value="PKD_channel"/>
    <property type="match status" value="1"/>
</dbReference>
<dbReference type="PROSITE" id="PS50095">
    <property type="entry name" value="PLAT"/>
    <property type="match status" value="1"/>
</dbReference>
<feature type="transmembrane region" description="Helical" evidence="14">
    <location>
        <begin position="1470"/>
        <end position="1490"/>
    </location>
</feature>
<comment type="similarity">
    <text evidence="3">Belongs to the polycystin family.</text>
</comment>
<keyword evidence="11 13" id="KW-1015">Disulfide bond</keyword>
<reference evidence="18" key="1">
    <citation type="submission" date="2022-01" db="EMBL/GenBank/DDBJ databases">
        <authorList>
            <person name="Braso-Vives M."/>
        </authorList>
    </citation>
    <scope>NUCLEOTIDE SEQUENCE</scope>
</reference>
<keyword evidence="8" id="KW-0677">Repeat</keyword>
<dbReference type="Gene3D" id="2.60.40.10">
    <property type="entry name" value="Immunoglobulins"/>
    <property type="match status" value="2"/>
</dbReference>
<dbReference type="SUPFAM" id="SSF49723">
    <property type="entry name" value="Lipase/lipooxygenase domain (PLAT/LH2 domain)"/>
    <property type="match status" value="1"/>
</dbReference>
<dbReference type="SUPFAM" id="SSF57196">
    <property type="entry name" value="EGF/Laminin"/>
    <property type="match status" value="1"/>
</dbReference>
<evidence type="ECO:0000256" key="6">
    <source>
        <dbReference type="ARBA" id="ARBA00022692"/>
    </source>
</evidence>
<evidence type="ECO:0000313" key="18">
    <source>
        <dbReference type="EMBL" id="CAH1242191.1"/>
    </source>
</evidence>
<evidence type="ECO:0000256" key="12">
    <source>
        <dbReference type="ARBA" id="ARBA00023180"/>
    </source>
</evidence>
<dbReference type="InterPro" id="IPR000152">
    <property type="entry name" value="EGF-type_Asp/Asn_hydroxyl_site"/>
</dbReference>
<dbReference type="Gene3D" id="2.10.70.10">
    <property type="entry name" value="Complement Module, domain 1"/>
    <property type="match status" value="3"/>
</dbReference>
<keyword evidence="19" id="KW-1185">Reference proteome</keyword>
<dbReference type="Gene3D" id="2.60.60.20">
    <property type="entry name" value="PLAT/LH2 domain"/>
    <property type="match status" value="1"/>
</dbReference>
<dbReference type="SMART" id="SM00032">
    <property type="entry name" value="CCP"/>
    <property type="match status" value="3"/>
</dbReference>
<protein>
    <submittedName>
        <fullName evidence="18">FBLN1 protein</fullName>
    </submittedName>
</protein>
<dbReference type="CDD" id="cd00054">
    <property type="entry name" value="EGF_CA"/>
    <property type="match status" value="4"/>
</dbReference>
<dbReference type="FunFam" id="2.10.25.10:FF:000014">
    <property type="entry name" value="Latent-transforming growth factor beta-binding protein 3"/>
    <property type="match status" value="2"/>
</dbReference>
<evidence type="ECO:0000259" key="17">
    <source>
        <dbReference type="PROSITE" id="PS50923"/>
    </source>
</evidence>
<name>A0A8K0EAS3_BRALA</name>
<keyword evidence="6 14" id="KW-0812">Transmembrane</keyword>
<feature type="transmembrane region" description="Helical" evidence="14">
    <location>
        <begin position="1395"/>
        <end position="1418"/>
    </location>
</feature>
<comment type="subcellular location">
    <subcellularLocation>
        <location evidence="1">Membrane</location>
        <topology evidence="1">Multi-pass membrane protein</topology>
    </subcellularLocation>
    <subcellularLocation>
        <location evidence="2">Secreted</location>
    </subcellularLocation>
</comment>
<dbReference type="Pfam" id="PF14670">
    <property type="entry name" value="FXa_inhibition"/>
    <property type="match status" value="1"/>
</dbReference>
<dbReference type="SUPFAM" id="SSF49265">
    <property type="entry name" value="Fibronectin type III"/>
    <property type="match status" value="1"/>
</dbReference>
<keyword evidence="7" id="KW-0732">Signal</keyword>
<evidence type="ECO:0000256" key="5">
    <source>
        <dbReference type="ARBA" id="ARBA00022536"/>
    </source>
</evidence>
<sequence>MGDNYYQDVMSFFCDSGYELDGLATITCQADGAWSGSVPSCTRVQCPPLTAPDNGGKTGINYYQDVVKFTCDPGYELVGVPSLICQSDRTWTGDVPTCTRIQCPVLPPPANGVSSGSNFYLDVVTFTCDSGYDLEGDSSSTCQADRTWSSNVPSCNDIDECSAANGGCDHACINTAGSFQCSCVVGFNLNVDSHSCDEIDECIFGNAGCQENCNNIIGSYRCSCGTGYRLNGDGHTCDDVNECTSTIGACEQTCTNSIGSFQCSCGAGYILNGNGFTCDDVDECSYANGGCEENCSNNIGSFQCSCSAGYRLNSDRLYCDGLPPPANFTLSHVTESSTVVQWQKPVGALVVAYRARLTHRETTLTLFTQYLIDSTTSTAFTSLTPATEYVVALTCISPYAEGRKASLTIITDTDPPRQLLVDDIRYNSLVLSWIPPVAKLLEYQLSYRGVEHGRKRRSLSFVSLTGNVGNYWLQGLVPATQYTISLTAVSRFGRSETINSTATTDITAIPATFRLEKLELTSLTTTTDLELTTVIQTVSTTSNVQGSGEGNFPTPGRRLSHLQALQHLKDQLNRPLGVRTCSELVIAIVRVVNSLLQLDATQLSPTGFPSEWEEGIFMLSKSSKLIRSSQGATLSTMETLNKAVAHTVSCLIQMLPAGNSTLLDTTLSLFENDVVNVNLFDVSPKQQLKNIKDQQWKYVQQLRKAGLSLVEAMELTADSLLAMLPDTGDYTKIFESDDVIVTVKKATGKNTLALHGGQVNVSGSPTNCAADGDTDAKMAIMEKNLFSWNVSTLGENVTTPVIIFILRPRHIDNCSMQLNISIPIAFGSIEPPRRQKRDLQDRGLVGTLFAKSDITVGQNINVTMNFYAFDVPADTPAMVMQLAWWDHAVAFHLFFRYDSPPTEELYDDMMIVKEEDVFLAWHRGTNSLRTFTPNVKRRRGKLFVGIQKSESPTRLQTAPLPTDYAFQASTANCLIWNHTSEKWQDGDCGVHVNLSDSTIRCNCNVPWPKAVIGGSLHVLPNSIDFDNIFKDRNILNDNSLVFYAVISEWALYLLLMIMFNLDFKRLRKTDKSATPVSKKQLPLLSVLPPDRMPAPYLYQITVTTGSMFAAGTSARIGFQVFGSESKTTVKMMNPSGESLVRGCIHDVIMPLKTSLGHLELLHIWHDNAGADKASWFLRDITVRDLQTDEIYQFICDDWLSEDRSDFQVQKVLHVATLEQLECFSSLFRENTDAMFYDQHLWISPFVSPEGSSFTKAERLSCCCAVFSSMMLSNAMWYKSEEGFLTKDTLFDLGFVQVTLQELYISIITAVIVAPVALVSVGLFRVKIQAPITAPGIRRGSKYGLLRDRLSRWSKYVAWLLVVMVSVVSSFFVIMYSLDWGREKSEAWLRTFLFSFGLSSVITETGQILVLATAFALICNQRSSDKQKMYNIEKEEFHMHLYDLEAPRKVYPPGAASTERMKVKNEQRRKFVSVMKEYVVLFLFVAVLFFISHHDKDPLAFHASQTLSGTLLEDHESITTADEFWTWTEEILLHVLYPSFWYNGWKMKYLDRQFPLYTEAFRIGPPLLTQVRDAPDALAMDRSQKGWMVTTGNGSSACWKFNVTGVMSHNSGYASKYSMELPALLGLATTTFSDLKFNEWIDKNTDYVVLDLSLYYPSLKLFSSLRLTVKQKDIGHLSTSATVTTHRLFQYENYSDYVTLVSYVIFIFFFLVNLIKEVITLKKDGRQYFNSLWNILALANIIGCAAAICIFGIRYHSASAALERLVEVTGELGIDHIVDLSSTFWWDDAFKTVLAIVVFITTLTLLRVVRFSKTIASFIALPGVMKDDLIGFSAISAIVLMAFSCSGMLVFGTHMKAYTNVLHTNFALFEMLLGRFFAQKIVESNRYVGPIFFTSFMILIFILLVNFLVTIVCDAIASGAYIAHDHDQELADYIWKSFQGIFGIHVPPPEQVITGEGKETELKATLQMIEVSLDETLDVTSFLWPFNTMDKTSTTIHDHDIPQQHYSPDPELNDTSPSNTSHIEEQVENLLKVHKEDTARYEGVQTESRRRAEAMLKRKLAERRMKTQANPNESLAQRAQEMMEQHAVDKARLEQQQRLNRRLFQSKLRQKMALRGMRKRHNQK</sequence>
<dbReference type="EMBL" id="OV696697">
    <property type="protein sequence ID" value="CAH1242191.1"/>
    <property type="molecule type" value="Genomic_DNA"/>
</dbReference>
<dbReference type="PANTHER" id="PTHR10877:SF194">
    <property type="entry name" value="LOCATION OF VULVA DEFECTIVE 1"/>
    <property type="match status" value="1"/>
</dbReference>
<proteinExistence type="inferred from homology"/>
<keyword evidence="10 14" id="KW-0472">Membrane</keyword>
<feature type="domain" description="PLAT" evidence="15">
    <location>
        <begin position="1096"/>
        <end position="1213"/>
    </location>
</feature>
<feature type="domain" description="Sushi" evidence="17">
    <location>
        <begin position="44"/>
        <end position="100"/>
    </location>
</feature>
<feature type="domain" description="Sushi" evidence="17">
    <location>
        <begin position="101"/>
        <end position="157"/>
    </location>
</feature>
<evidence type="ECO:0000256" key="8">
    <source>
        <dbReference type="ARBA" id="ARBA00022737"/>
    </source>
</evidence>
<feature type="transmembrane region" description="Helical" evidence="14">
    <location>
        <begin position="1828"/>
        <end position="1850"/>
    </location>
</feature>
<feature type="transmembrane region" description="Helical" evidence="14">
    <location>
        <begin position="1734"/>
        <end position="1754"/>
    </location>
</feature>
<feature type="disulfide bond" evidence="13">
    <location>
        <begin position="14"/>
        <end position="41"/>
    </location>
</feature>
<dbReference type="Pfam" id="PF20519">
    <property type="entry name" value="Polycystin_dom"/>
    <property type="match status" value="1"/>
</dbReference>
<comment type="caution">
    <text evidence="13">Lacks conserved residue(s) required for the propagation of feature annotation.</text>
</comment>
<dbReference type="InterPro" id="IPR036116">
    <property type="entry name" value="FN3_sf"/>
</dbReference>
<evidence type="ECO:0000256" key="7">
    <source>
        <dbReference type="ARBA" id="ARBA00022729"/>
    </source>
</evidence>
<evidence type="ECO:0000256" key="13">
    <source>
        <dbReference type="PROSITE-ProRule" id="PRU00302"/>
    </source>
</evidence>
<dbReference type="PROSITE" id="PS00010">
    <property type="entry name" value="ASX_HYDROXYL"/>
    <property type="match status" value="2"/>
</dbReference>
<dbReference type="InterPro" id="IPR000742">
    <property type="entry name" value="EGF"/>
</dbReference>
<dbReference type="CDD" id="cd00063">
    <property type="entry name" value="FN3"/>
    <property type="match status" value="2"/>
</dbReference>
<dbReference type="InterPro" id="IPR001024">
    <property type="entry name" value="PLAT/LH2_dom"/>
</dbReference>
<dbReference type="SUPFAM" id="SSF57184">
    <property type="entry name" value="Growth factor receptor domain"/>
    <property type="match status" value="1"/>
</dbReference>
<dbReference type="SMART" id="SM00060">
    <property type="entry name" value="FN3"/>
    <property type="match status" value="2"/>
</dbReference>
<dbReference type="GO" id="GO:0005576">
    <property type="term" value="C:extracellular region"/>
    <property type="evidence" value="ECO:0007669"/>
    <property type="project" value="UniProtKB-SubCell"/>
</dbReference>
<feature type="domain" description="Fibronectin type-III" evidence="16">
    <location>
        <begin position="415"/>
        <end position="510"/>
    </location>
</feature>
<feature type="transmembrane region" description="Helical" evidence="14">
    <location>
        <begin position="1040"/>
        <end position="1061"/>
    </location>
</feature>
<evidence type="ECO:0000259" key="15">
    <source>
        <dbReference type="PROSITE" id="PS50095"/>
    </source>
</evidence>
<feature type="transmembrane region" description="Helical" evidence="14">
    <location>
        <begin position="1856"/>
        <end position="1877"/>
    </location>
</feature>
<feature type="domain" description="Sushi" evidence="17">
    <location>
        <begin position="1"/>
        <end position="43"/>
    </location>
</feature>
<dbReference type="InterPro" id="IPR009030">
    <property type="entry name" value="Growth_fac_rcpt_cys_sf"/>
</dbReference>
<dbReference type="OrthoDB" id="6127264at2759"/>
<dbReference type="PRINTS" id="PR01433">
    <property type="entry name" value="POLYCYSTIN2"/>
</dbReference>
<dbReference type="PANTHER" id="PTHR10877">
    <property type="entry name" value="POLYCYSTIN FAMILY MEMBER"/>
    <property type="match status" value="1"/>
</dbReference>
<dbReference type="InterPro" id="IPR001881">
    <property type="entry name" value="EGF-like_Ca-bd_dom"/>
</dbReference>
<keyword evidence="12" id="KW-0325">Glycoprotein</keyword>
<dbReference type="PROSITE" id="PS01187">
    <property type="entry name" value="EGF_CA"/>
    <property type="match status" value="1"/>
</dbReference>
<dbReference type="InterPro" id="IPR000436">
    <property type="entry name" value="Sushi_SCR_CCP_dom"/>
</dbReference>
<evidence type="ECO:0000256" key="14">
    <source>
        <dbReference type="SAM" id="Phobius"/>
    </source>
</evidence>
<dbReference type="GO" id="GO:0016020">
    <property type="term" value="C:membrane"/>
    <property type="evidence" value="ECO:0007669"/>
    <property type="project" value="UniProtKB-SubCell"/>
</dbReference>
<dbReference type="InterPro" id="IPR026823">
    <property type="entry name" value="cEGF"/>
</dbReference>
<evidence type="ECO:0000256" key="9">
    <source>
        <dbReference type="ARBA" id="ARBA00022989"/>
    </source>
</evidence>
<evidence type="ECO:0000259" key="16">
    <source>
        <dbReference type="PROSITE" id="PS50853"/>
    </source>
</evidence>
<dbReference type="Pfam" id="PF00084">
    <property type="entry name" value="Sushi"/>
    <property type="match status" value="3"/>
</dbReference>
<feature type="domain" description="Fibronectin type-III" evidence="16">
    <location>
        <begin position="324"/>
        <end position="414"/>
    </location>
</feature>
<dbReference type="SUPFAM" id="SSF57535">
    <property type="entry name" value="Complement control module/SCR domain"/>
    <property type="match status" value="3"/>
</dbReference>
<evidence type="ECO:0000256" key="10">
    <source>
        <dbReference type="ARBA" id="ARBA00023136"/>
    </source>
</evidence>
<feature type="transmembrane region" description="Helical" evidence="14">
    <location>
        <begin position="1788"/>
        <end position="1808"/>
    </location>
</feature>
<evidence type="ECO:0000256" key="3">
    <source>
        <dbReference type="ARBA" id="ARBA00007200"/>
    </source>
</evidence>
<evidence type="ECO:0000256" key="4">
    <source>
        <dbReference type="ARBA" id="ARBA00022525"/>
    </source>
</evidence>
<dbReference type="Proteomes" id="UP000838412">
    <property type="component" value="Chromosome 12"/>
</dbReference>
<organism evidence="18 19">
    <name type="scientific">Branchiostoma lanceolatum</name>
    <name type="common">Common lancelet</name>
    <name type="synonym">Amphioxus lanceolatum</name>
    <dbReference type="NCBI Taxonomy" id="7740"/>
    <lineage>
        <taxon>Eukaryota</taxon>
        <taxon>Metazoa</taxon>
        <taxon>Chordata</taxon>
        <taxon>Cephalochordata</taxon>
        <taxon>Leptocardii</taxon>
        <taxon>Amphioxiformes</taxon>
        <taxon>Branchiostomatidae</taxon>
        <taxon>Branchiostoma</taxon>
    </lineage>
</organism>
<dbReference type="GO" id="GO:0050982">
    <property type="term" value="P:detection of mechanical stimulus"/>
    <property type="evidence" value="ECO:0007669"/>
    <property type="project" value="TreeGrafter"/>
</dbReference>
<feature type="disulfide bond" evidence="13">
    <location>
        <begin position="71"/>
        <end position="98"/>
    </location>
</feature>
<keyword evidence="4" id="KW-0964">Secreted</keyword>
<dbReference type="InterPro" id="IPR046791">
    <property type="entry name" value="Polycystin_dom"/>
</dbReference>
<dbReference type="Pfam" id="PF01477">
    <property type="entry name" value="PLAT"/>
    <property type="match status" value="1"/>
</dbReference>
<dbReference type="CDD" id="cd00033">
    <property type="entry name" value="CCP"/>
    <property type="match status" value="3"/>
</dbReference>
<feature type="transmembrane region" description="Helical" evidence="14">
    <location>
        <begin position="1355"/>
        <end position="1375"/>
    </location>
</feature>
<dbReference type="SMART" id="SM00181">
    <property type="entry name" value="EGF"/>
    <property type="match status" value="4"/>
</dbReference>
<keyword evidence="9 14" id="KW-1133">Transmembrane helix</keyword>
<feature type="transmembrane region" description="Helical" evidence="14">
    <location>
        <begin position="1302"/>
        <end position="1323"/>
    </location>
</feature>
<dbReference type="InterPro" id="IPR035976">
    <property type="entry name" value="Sushi/SCR/CCP_sf"/>
</dbReference>
<dbReference type="Gene3D" id="2.10.25.10">
    <property type="entry name" value="Laminin"/>
    <property type="match status" value="4"/>
</dbReference>
<dbReference type="GO" id="GO:0005509">
    <property type="term" value="F:calcium ion binding"/>
    <property type="evidence" value="ECO:0007669"/>
    <property type="project" value="InterPro"/>
</dbReference>